<proteinExistence type="predicted"/>
<gene>
    <name evidence="2" type="ORF">KZY68_03530</name>
</gene>
<dbReference type="RefSeq" id="WP_147625653.1">
    <property type="nucleotide sequence ID" value="NZ_JAHXRD010000004.1"/>
</dbReference>
<protein>
    <submittedName>
        <fullName evidence="2">Uncharacterized protein</fullName>
    </submittedName>
</protein>
<name>A0AAW4NQH6_9BACT</name>
<comment type="caution">
    <text evidence="2">The sequence shown here is derived from an EMBL/GenBank/DDBJ whole genome shotgun (WGS) entry which is preliminary data.</text>
</comment>
<sequence>MDTSTFMNVVTTQRRWYCAIIPMNEFCNINALMVQLGTSCSFDSPGLARNEPTPGKHSQGDSTP</sequence>
<organism evidence="2 3">
    <name type="scientific">Segatella salivae</name>
    <dbReference type="NCBI Taxonomy" id="228604"/>
    <lineage>
        <taxon>Bacteria</taxon>
        <taxon>Pseudomonadati</taxon>
        <taxon>Bacteroidota</taxon>
        <taxon>Bacteroidia</taxon>
        <taxon>Bacteroidales</taxon>
        <taxon>Prevotellaceae</taxon>
        <taxon>Segatella</taxon>
    </lineage>
</organism>
<dbReference type="Proteomes" id="UP001196873">
    <property type="component" value="Unassembled WGS sequence"/>
</dbReference>
<dbReference type="EMBL" id="JAHXRF010000004">
    <property type="protein sequence ID" value="MBW4865108.1"/>
    <property type="molecule type" value="Genomic_DNA"/>
</dbReference>
<accession>A0AAW4NQH6</accession>
<reference evidence="2" key="1">
    <citation type="submission" date="2021-07" db="EMBL/GenBank/DDBJ databases">
        <title>Genomic diversity and antimicrobial resistance of Prevotella spp. isolated from chronic lung disease airways.</title>
        <authorList>
            <person name="Webb K.A."/>
            <person name="Olagoke O.S."/>
            <person name="Baird T."/>
            <person name="Neill J."/>
            <person name="Pham A."/>
            <person name="Wells T.J."/>
            <person name="Ramsay K.A."/>
            <person name="Bell S.C."/>
            <person name="Sarovich D.S."/>
            <person name="Price E.P."/>
        </authorList>
    </citation>
    <scope>NUCLEOTIDE SEQUENCE</scope>
    <source>
        <strain evidence="2">SCHI0047.S.3</strain>
    </source>
</reference>
<evidence type="ECO:0000256" key="1">
    <source>
        <dbReference type="SAM" id="MobiDB-lite"/>
    </source>
</evidence>
<dbReference type="AlphaFoldDB" id="A0AAW4NQH6"/>
<evidence type="ECO:0000313" key="2">
    <source>
        <dbReference type="EMBL" id="MBW4865108.1"/>
    </source>
</evidence>
<evidence type="ECO:0000313" key="3">
    <source>
        <dbReference type="Proteomes" id="UP001196873"/>
    </source>
</evidence>
<feature type="region of interest" description="Disordered" evidence="1">
    <location>
        <begin position="44"/>
        <end position="64"/>
    </location>
</feature>